<keyword evidence="3 7" id="KW-0812">Transmembrane</keyword>
<evidence type="ECO:0000256" key="5">
    <source>
        <dbReference type="ARBA" id="ARBA00023136"/>
    </source>
</evidence>
<keyword evidence="4 7" id="KW-1133">Transmembrane helix</keyword>
<evidence type="ECO:0000313" key="9">
    <source>
        <dbReference type="Proteomes" id="UP000248889"/>
    </source>
</evidence>
<feature type="region of interest" description="Disordered" evidence="6">
    <location>
        <begin position="1"/>
        <end position="20"/>
    </location>
</feature>
<comment type="subcellular location">
    <subcellularLocation>
        <location evidence="1">Cell membrane</location>
        <topology evidence="1">Multi-pass membrane protein</topology>
    </subcellularLocation>
</comment>
<feature type="region of interest" description="Disordered" evidence="6">
    <location>
        <begin position="61"/>
        <end position="97"/>
    </location>
</feature>
<dbReference type="PANTHER" id="PTHR30213">
    <property type="entry name" value="INNER MEMBRANE PROTEIN YHJD"/>
    <property type="match status" value="1"/>
</dbReference>
<protein>
    <submittedName>
        <fullName evidence="8">YihY/virulence factor BrkB family protein</fullName>
    </submittedName>
</protein>
<evidence type="ECO:0000256" key="6">
    <source>
        <dbReference type="SAM" id="MobiDB-lite"/>
    </source>
</evidence>
<feature type="transmembrane region" description="Helical" evidence="7">
    <location>
        <begin position="345"/>
        <end position="367"/>
    </location>
</feature>
<reference evidence="8 9" key="1">
    <citation type="submission" date="2018-06" db="EMBL/GenBank/DDBJ databases">
        <title>Streptacidiphilus pinicola sp. nov., isolated from pine grove soil.</title>
        <authorList>
            <person name="Roh S.G."/>
            <person name="Park S."/>
            <person name="Kim M.-K."/>
            <person name="Yun B.-R."/>
            <person name="Park J."/>
            <person name="Kim M.J."/>
            <person name="Kim Y.S."/>
            <person name="Kim S.B."/>
        </authorList>
    </citation>
    <scope>NUCLEOTIDE SEQUENCE [LARGE SCALE GENOMIC DNA]</scope>
    <source>
        <strain evidence="8 9">MMS16-CNU450</strain>
    </source>
</reference>
<feature type="transmembrane region" description="Helical" evidence="7">
    <location>
        <begin position="247"/>
        <end position="270"/>
    </location>
</feature>
<dbReference type="GO" id="GO:0005886">
    <property type="term" value="C:plasma membrane"/>
    <property type="evidence" value="ECO:0007669"/>
    <property type="project" value="UniProtKB-SubCell"/>
</dbReference>
<dbReference type="InterPro" id="IPR017039">
    <property type="entry name" value="Virul_fac_BrkB"/>
</dbReference>
<dbReference type="AlphaFoldDB" id="A0A2X0IB71"/>
<dbReference type="PANTHER" id="PTHR30213:SF1">
    <property type="entry name" value="INNER MEMBRANE PROTEIN YHJD"/>
    <property type="match status" value="1"/>
</dbReference>
<evidence type="ECO:0000256" key="3">
    <source>
        <dbReference type="ARBA" id="ARBA00022692"/>
    </source>
</evidence>
<dbReference type="EMBL" id="QKYN01000190">
    <property type="protein sequence ID" value="RAG80893.1"/>
    <property type="molecule type" value="Genomic_DNA"/>
</dbReference>
<feature type="transmembrane region" description="Helical" evidence="7">
    <location>
        <begin position="200"/>
        <end position="226"/>
    </location>
</feature>
<organism evidence="8 9">
    <name type="scientific">Streptacidiphilus pinicola</name>
    <dbReference type="NCBI Taxonomy" id="2219663"/>
    <lineage>
        <taxon>Bacteria</taxon>
        <taxon>Bacillati</taxon>
        <taxon>Actinomycetota</taxon>
        <taxon>Actinomycetes</taxon>
        <taxon>Kitasatosporales</taxon>
        <taxon>Streptomycetaceae</taxon>
        <taxon>Streptacidiphilus</taxon>
    </lineage>
</organism>
<evidence type="ECO:0000256" key="2">
    <source>
        <dbReference type="ARBA" id="ARBA00022475"/>
    </source>
</evidence>
<dbReference type="Pfam" id="PF03631">
    <property type="entry name" value="Virul_fac_BrkB"/>
    <property type="match status" value="1"/>
</dbReference>
<feature type="transmembrane region" description="Helical" evidence="7">
    <location>
        <begin position="276"/>
        <end position="297"/>
    </location>
</feature>
<proteinExistence type="predicted"/>
<accession>A0A2X0IB71</accession>
<feature type="region of interest" description="Disordered" evidence="6">
    <location>
        <begin position="405"/>
        <end position="444"/>
    </location>
</feature>
<sequence>MGPARRQARTGTGRSGGRRGRCATAAQLCQGSPAASLPRRVPCRAGIGFLTVWGGSLRADARTRRSEGGTVDAGPPRQGHPRTGATHRSAARPQGPGTVNAFEHAFRRIDGWQQRQRVPGFVVGVVRKFGDDRGGQLAALITYYGFAALFPLLLLLTTALGFALRGDPQLQKSVLNSALADFPVIGDQLRGNVHSLQGSLLAVSLGCLGLLYGSLGVAQSLQFAMAQVWNIPNVRRPGYWPRLVRSLFLILSLGLGLLLVSTATGLLTGVSGPGTLLTVFGLLGSVCLNTALYLGCFRILTPAEIRLRCLLPGCLVAGPCWTALQAFGGALVAHELRHTTQVYGFFGTVLGLLWWLYLGAQLSIYAAEVNVVTMRRLWPRSLLQPPLTRADERVLDAIARQELRRPEQRVESSFPVAGECEGRRGPSPGPERNGQTRGETEAGR</sequence>
<evidence type="ECO:0000313" key="8">
    <source>
        <dbReference type="EMBL" id="RAG80893.1"/>
    </source>
</evidence>
<evidence type="ECO:0000256" key="7">
    <source>
        <dbReference type="SAM" id="Phobius"/>
    </source>
</evidence>
<dbReference type="OrthoDB" id="3349406at2"/>
<evidence type="ECO:0000256" key="4">
    <source>
        <dbReference type="ARBA" id="ARBA00022989"/>
    </source>
</evidence>
<feature type="transmembrane region" description="Helical" evidence="7">
    <location>
        <begin position="309"/>
        <end position="333"/>
    </location>
</feature>
<gene>
    <name evidence="8" type="ORF">DN069_35680</name>
</gene>
<keyword evidence="5 7" id="KW-0472">Membrane</keyword>
<evidence type="ECO:0000256" key="1">
    <source>
        <dbReference type="ARBA" id="ARBA00004651"/>
    </source>
</evidence>
<dbReference type="Proteomes" id="UP000248889">
    <property type="component" value="Unassembled WGS sequence"/>
</dbReference>
<feature type="transmembrane region" description="Helical" evidence="7">
    <location>
        <begin position="137"/>
        <end position="164"/>
    </location>
</feature>
<comment type="caution">
    <text evidence="8">The sequence shown here is derived from an EMBL/GenBank/DDBJ whole genome shotgun (WGS) entry which is preliminary data.</text>
</comment>
<keyword evidence="2" id="KW-1003">Cell membrane</keyword>
<keyword evidence="9" id="KW-1185">Reference proteome</keyword>
<name>A0A2X0IB71_9ACTN</name>